<reference evidence="2" key="1">
    <citation type="submission" date="2024-03" db="EMBL/GenBank/DDBJ databases">
        <authorList>
            <consortium name="ELIXIR-Norway"/>
            <consortium name="Elixir Norway"/>
        </authorList>
    </citation>
    <scope>NUCLEOTIDE SEQUENCE</scope>
</reference>
<proteinExistence type="inferred from homology"/>
<gene>
    <name evidence="2" type="ORF">CSSPJE1EN2_LOCUS5423</name>
</gene>
<keyword evidence="3" id="KW-1185">Reference proteome</keyword>
<evidence type="ECO:0000313" key="3">
    <source>
        <dbReference type="Proteomes" id="UP001497522"/>
    </source>
</evidence>
<protein>
    <recommendedName>
        <fullName evidence="4">Oil body-associated protein 1A</fullName>
    </recommendedName>
</protein>
<dbReference type="PANTHER" id="PTHR31360">
    <property type="match status" value="1"/>
</dbReference>
<dbReference type="Proteomes" id="UP001497522">
    <property type="component" value="Chromosome 13"/>
</dbReference>
<name>A0ABP1AIR6_9BRYO</name>
<dbReference type="Pfam" id="PF06884">
    <property type="entry name" value="DUF1264"/>
    <property type="match status" value="1"/>
</dbReference>
<evidence type="ECO:0000313" key="2">
    <source>
        <dbReference type="EMBL" id="CAK9862428.1"/>
    </source>
</evidence>
<evidence type="ECO:0008006" key="4">
    <source>
        <dbReference type="Google" id="ProtNLM"/>
    </source>
</evidence>
<dbReference type="PANTHER" id="PTHR31360:SF0">
    <property type="entry name" value="OIL BODY-ASSOCIATED PROTEIN 1B"/>
    <property type="match status" value="1"/>
</dbReference>
<comment type="similarity">
    <text evidence="1">Belongs to the OBAP family.</text>
</comment>
<accession>A0ABP1AIR6</accession>
<organism evidence="2 3">
    <name type="scientific">Sphagnum jensenii</name>
    <dbReference type="NCBI Taxonomy" id="128206"/>
    <lineage>
        <taxon>Eukaryota</taxon>
        <taxon>Viridiplantae</taxon>
        <taxon>Streptophyta</taxon>
        <taxon>Embryophyta</taxon>
        <taxon>Bryophyta</taxon>
        <taxon>Sphagnophytina</taxon>
        <taxon>Sphagnopsida</taxon>
        <taxon>Sphagnales</taxon>
        <taxon>Sphagnaceae</taxon>
        <taxon>Sphagnum</taxon>
    </lineage>
</organism>
<dbReference type="EMBL" id="OZ023714">
    <property type="protein sequence ID" value="CAK9862428.1"/>
    <property type="molecule type" value="Genomic_DNA"/>
</dbReference>
<dbReference type="InterPro" id="IPR010686">
    <property type="entry name" value="OBAP-like"/>
</dbReference>
<sequence length="177" mass="20461">MSLCALQLQLQSFKPINKIQCHLCAFHFYMYDMNRQVEAHHYCMHYNQDMRQCAIFDSLETDARLIGVEYIISKKLFNTLSDEEKKLWHSHDYEVKGGIFFMPGVPKAIEKKELEEIAKTYGKVFHFWQFDKGDTLPIGPPQLMMAITADGRLRLAAGECIPLAPHPLIDLLLLLNS</sequence>
<evidence type="ECO:0000256" key="1">
    <source>
        <dbReference type="ARBA" id="ARBA00009740"/>
    </source>
</evidence>